<organism evidence="2 3">
    <name type="scientific">Polymorphospora rubra</name>
    <dbReference type="NCBI Taxonomy" id="338584"/>
    <lineage>
        <taxon>Bacteria</taxon>
        <taxon>Bacillati</taxon>
        <taxon>Actinomycetota</taxon>
        <taxon>Actinomycetes</taxon>
        <taxon>Micromonosporales</taxon>
        <taxon>Micromonosporaceae</taxon>
        <taxon>Polymorphospora</taxon>
    </lineage>
</organism>
<sequence>MAEVLLFHHAQGLTSGVRDFADVLRQAGHTVHAPDLYEGEVFDTLEEGVAHAGKVGFGALAERGRLLAEELPPELVYVGLSLGVVPAQMLAQTRPGARGAQLLHACVPASEFGDGWPAGVPVQVHGMDGDPYFAGEGDIDAARALVAEADAGELFLYPGERHLFTDSSLAAYDEEATTLLTRRVLAFLAGVR</sequence>
<accession>A0A810N8L4</accession>
<evidence type="ECO:0000313" key="3">
    <source>
        <dbReference type="Proteomes" id="UP000680866"/>
    </source>
</evidence>
<dbReference type="PANTHER" id="PTHR46623:SF6">
    <property type="entry name" value="ALPHA_BETA-HYDROLASES SUPERFAMILY PROTEIN"/>
    <property type="match status" value="1"/>
</dbReference>
<dbReference type="InterPro" id="IPR029058">
    <property type="entry name" value="AB_hydrolase_fold"/>
</dbReference>
<keyword evidence="2" id="KW-0378">Hydrolase</keyword>
<dbReference type="SUPFAM" id="SSF53474">
    <property type="entry name" value="alpha/beta-Hydrolases"/>
    <property type="match status" value="1"/>
</dbReference>
<dbReference type="Gene3D" id="3.40.50.1820">
    <property type="entry name" value="alpha/beta hydrolase"/>
    <property type="match status" value="1"/>
</dbReference>
<dbReference type="InterPro" id="IPR002925">
    <property type="entry name" value="Dienelactn_hydro"/>
</dbReference>
<dbReference type="RefSeq" id="WP_212819904.1">
    <property type="nucleotide sequence ID" value="NZ_AP023359.1"/>
</dbReference>
<gene>
    <name evidence="2" type="ORF">Prubr_71920</name>
</gene>
<dbReference type="AlphaFoldDB" id="A0A810N8L4"/>
<evidence type="ECO:0000313" key="2">
    <source>
        <dbReference type="EMBL" id="BCJ70171.1"/>
    </source>
</evidence>
<dbReference type="InterPro" id="IPR051049">
    <property type="entry name" value="Dienelactone_hydrolase-like"/>
</dbReference>
<reference evidence="2" key="1">
    <citation type="submission" date="2020-08" db="EMBL/GenBank/DDBJ databases">
        <title>Whole genome shotgun sequence of Polymorphospora rubra NBRC 101157.</title>
        <authorList>
            <person name="Komaki H."/>
            <person name="Tamura T."/>
        </authorList>
    </citation>
    <scope>NUCLEOTIDE SEQUENCE</scope>
    <source>
        <strain evidence="2">NBRC 101157</strain>
    </source>
</reference>
<proteinExistence type="predicted"/>
<dbReference type="PANTHER" id="PTHR46623">
    <property type="entry name" value="CARBOXYMETHYLENEBUTENOLIDASE-RELATED"/>
    <property type="match status" value="1"/>
</dbReference>
<protein>
    <submittedName>
        <fullName evidence="2">Dienelactone hydrolase</fullName>
    </submittedName>
</protein>
<evidence type="ECO:0000259" key="1">
    <source>
        <dbReference type="Pfam" id="PF01738"/>
    </source>
</evidence>
<dbReference type="KEGG" id="pry:Prubr_71920"/>
<dbReference type="EMBL" id="AP023359">
    <property type="protein sequence ID" value="BCJ70171.1"/>
    <property type="molecule type" value="Genomic_DNA"/>
</dbReference>
<dbReference type="Pfam" id="PF01738">
    <property type="entry name" value="DLH"/>
    <property type="match status" value="1"/>
</dbReference>
<name>A0A810N8L4_9ACTN</name>
<dbReference type="GO" id="GO:0016787">
    <property type="term" value="F:hydrolase activity"/>
    <property type="evidence" value="ECO:0007669"/>
    <property type="project" value="UniProtKB-KW"/>
</dbReference>
<keyword evidence="3" id="KW-1185">Reference proteome</keyword>
<dbReference type="Proteomes" id="UP000680866">
    <property type="component" value="Chromosome"/>
</dbReference>
<feature type="domain" description="Dienelactone hydrolase" evidence="1">
    <location>
        <begin position="4"/>
        <end position="189"/>
    </location>
</feature>